<evidence type="ECO:0000256" key="3">
    <source>
        <dbReference type="ARBA" id="ARBA00022840"/>
    </source>
</evidence>
<evidence type="ECO:0000313" key="7">
    <source>
        <dbReference type="EMBL" id="AVX02838.1"/>
    </source>
</evidence>
<comment type="pathway">
    <text evidence="5">Cofactor biosynthesis; coenzyme A biosynthesis; CoA from (R)-pantothenate: step 5/5.</text>
</comment>
<dbReference type="UniPathway" id="UPA00241">
    <property type="reaction ID" value="UER00356"/>
</dbReference>
<comment type="function">
    <text evidence="5">Catalyzes the phosphorylation of the 3'-hydroxyl group of dephosphocoenzyme A to form coenzyme A.</text>
</comment>
<protein>
    <recommendedName>
        <fullName evidence="5 6">Dephospho-CoA kinase</fullName>
        <ecNumber evidence="5 6">2.7.1.24</ecNumber>
    </recommendedName>
    <alternativeName>
        <fullName evidence="5">Dephosphocoenzyme A kinase</fullName>
    </alternativeName>
</protein>
<sequence>MTNADKPVVLGLTGSIATGKSTVAGMFAKRNIPIYDADKAVHELYAGEAVAAMGNLFPDAIVDGKIDRAALSKKVLGQPESFAKLEALIHPMVQQKMHNFLDQATENKEKLAILEIPLLFETGKSYPTDFVAVTFCAPDIQKQRALAREGMNEQKFEAILARQMPQSEKRKRADFEIDTGTSLEQTQSAVDEIIKACLAAKAD</sequence>
<keyword evidence="8" id="KW-1185">Reference proteome</keyword>
<dbReference type="GO" id="GO:0005737">
    <property type="term" value="C:cytoplasm"/>
    <property type="evidence" value="ECO:0007669"/>
    <property type="project" value="UniProtKB-SubCell"/>
</dbReference>
<dbReference type="PANTHER" id="PTHR10695:SF46">
    <property type="entry name" value="BIFUNCTIONAL COENZYME A SYNTHASE-RELATED"/>
    <property type="match status" value="1"/>
</dbReference>
<evidence type="ECO:0000256" key="4">
    <source>
        <dbReference type="ARBA" id="ARBA00022993"/>
    </source>
</evidence>
<accession>A0A2R4M9X6</accession>
<dbReference type="KEGG" id="mmyr:MXMO3_00290"/>
<dbReference type="Gene3D" id="3.40.50.300">
    <property type="entry name" value="P-loop containing nucleotide triphosphate hydrolases"/>
    <property type="match status" value="1"/>
</dbReference>
<name>A0A2R4M9X6_9HYPH</name>
<keyword evidence="5 7" id="KW-0418">Kinase</keyword>
<dbReference type="Proteomes" id="UP000258927">
    <property type="component" value="Chromosome"/>
</dbReference>
<dbReference type="PANTHER" id="PTHR10695">
    <property type="entry name" value="DEPHOSPHO-COA KINASE-RELATED"/>
    <property type="match status" value="1"/>
</dbReference>
<dbReference type="SUPFAM" id="SSF52540">
    <property type="entry name" value="P-loop containing nucleoside triphosphate hydrolases"/>
    <property type="match status" value="1"/>
</dbReference>
<keyword evidence="4 5" id="KW-0173">Coenzyme A biosynthesis</keyword>
<dbReference type="STRING" id="1122213.GCA_000423365_03003"/>
<dbReference type="AlphaFoldDB" id="A0A2R4M9X6"/>
<dbReference type="InterPro" id="IPR027417">
    <property type="entry name" value="P-loop_NTPase"/>
</dbReference>
<dbReference type="InterPro" id="IPR001977">
    <property type="entry name" value="Depp_CoAkinase"/>
</dbReference>
<evidence type="ECO:0000256" key="1">
    <source>
        <dbReference type="ARBA" id="ARBA00009018"/>
    </source>
</evidence>
<dbReference type="EC" id="2.7.1.24" evidence="5 6"/>
<dbReference type="EMBL" id="CP021330">
    <property type="protein sequence ID" value="AVX02838.1"/>
    <property type="molecule type" value="Genomic_DNA"/>
</dbReference>
<dbReference type="CDD" id="cd02022">
    <property type="entry name" value="DPCK"/>
    <property type="match status" value="1"/>
</dbReference>
<gene>
    <name evidence="5" type="primary">coaE</name>
    <name evidence="7" type="ORF">MXMO3_00290</name>
</gene>
<proteinExistence type="inferred from homology"/>
<keyword evidence="2 5" id="KW-0547">Nucleotide-binding</keyword>
<dbReference type="GO" id="GO:0015937">
    <property type="term" value="P:coenzyme A biosynthetic process"/>
    <property type="evidence" value="ECO:0007669"/>
    <property type="project" value="UniProtKB-UniRule"/>
</dbReference>
<keyword evidence="3 5" id="KW-0067">ATP-binding</keyword>
<organism evidence="7 8">
    <name type="scientific">Maritalea myrionectae</name>
    <dbReference type="NCBI Taxonomy" id="454601"/>
    <lineage>
        <taxon>Bacteria</taxon>
        <taxon>Pseudomonadati</taxon>
        <taxon>Pseudomonadota</taxon>
        <taxon>Alphaproteobacteria</taxon>
        <taxon>Hyphomicrobiales</taxon>
        <taxon>Devosiaceae</taxon>
        <taxon>Maritalea</taxon>
    </lineage>
</organism>
<evidence type="ECO:0000256" key="6">
    <source>
        <dbReference type="NCBIfam" id="TIGR00152"/>
    </source>
</evidence>
<dbReference type="HAMAP" id="MF_00376">
    <property type="entry name" value="Dephospho_CoA_kinase"/>
    <property type="match status" value="1"/>
</dbReference>
<evidence type="ECO:0000313" key="8">
    <source>
        <dbReference type="Proteomes" id="UP000258927"/>
    </source>
</evidence>
<comment type="similarity">
    <text evidence="1 5">Belongs to the CoaE family.</text>
</comment>
<dbReference type="GO" id="GO:0004140">
    <property type="term" value="F:dephospho-CoA kinase activity"/>
    <property type="evidence" value="ECO:0007669"/>
    <property type="project" value="UniProtKB-UniRule"/>
</dbReference>
<keyword evidence="5" id="KW-0963">Cytoplasm</keyword>
<comment type="catalytic activity">
    <reaction evidence="5">
        <text>3'-dephospho-CoA + ATP = ADP + CoA + H(+)</text>
        <dbReference type="Rhea" id="RHEA:18245"/>
        <dbReference type="ChEBI" id="CHEBI:15378"/>
        <dbReference type="ChEBI" id="CHEBI:30616"/>
        <dbReference type="ChEBI" id="CHEBI:57287"/>
        <dbReference type="ChEBI" id="CHEBI:57328"/>
        <dbReference type="ChEBI" id="CHEBI:456216"/>
        <dbReference type="EC" id="2.7.1.24"/>
    </reaction>
</comment>
<dbReference type="RefSeq" id="WP_117394706.1">
    <property type="nucleotide sequence ID" value="NZ_CP021330.1"/>
</dbReference>
<reference evidence="7 8" key="1">
    <citation type="submission" date="2017-05" db="EMBL/GenBank/DDBJ databases">
        <title>Genome Analysis of Maritalea myrionectae HL2708#5.</title>
        <authorList>
            <consortium name="Cotde Inc.-PKNU"/>
            <person name="Jang D."/>
            <person name="Oh H.-M."/>
        </authorList>
    </citation>
    <scope>NUCLEOTIDE SEQUENCE [LARGE SCALE GENOMIC DNA]</scope>
    <source>
        <strain evidence="7 8">HL2708#5</strain>
    </source>
</reference>
<comment type="subcellular location">
    <subcellularLocation>
        <location evidence="5">Cytoplasm</location>
    </subcellularLocation>
</comment>
<evidence type="ECO:0000256" key="5">
    <source>
        <dbReference type="HAMAP-Rule" id="MF_00376"/>
    </source>
</evidence>
<dbReference type="GO" id="GO:0005524">
    <property type="term" value="F:ATP binding"/>
    <property type="evidence" value="ECO:0007669"/>
    <property type="project" value="UniProtKB-UniRule"/>
</dbReference>
<dbReference type="NCBIfam" id="TIGR00152">
    <property type="entry name" value="dephospho-CoA kinase"/>
    <property type="match status" value="1"/>
</dbReference>
<dbReference type="PROSITE" id="PS51219">
    <property type="entry name" value="DPCK"/>
    <property type="match status" value="1"/>
</dbReference>
<dbReference type="Pfam" id="PF01121">
    <property type="entry name" value="CoaE"/>
    <property type="match status" value="1"/>
</dbReference>
<evidence type="ECO:0000256" key="2">
    <source>
        <dbReference type="ARBA" id="ARBA00022741"/>
    </source>
</evidence>
<feature type="binding site" evidence="5">
    <location>
        <begin position="17"/>
        <end position="22"/>
    </location>
    <ligand>
        <name>ATP</name>
        <dbReference type="ChEBI" id="CHEBI:30616"/>
    </ligand>
</feature>
<keyword evidence="5" id="KW-0808">Transferase</keyword>